<dbReference type="OrthoDB" id="5522061at2759"/>
<gene>
    <name evidence="1" type="ORF">BXZ70DRAFT_432560</name>
</gene>
<proteinExistence type="predicted"/>
<evidence type="ECO:0000313" key="2">
    <source>
        <dbReference type="Proteomes" id="UP000813824"/>
    </source>
</evidence>
<reference evidence="1" key="1">
    <citation type="journal article" date="2021" name="New Phytol.">
        <title>Evolutionary innovations through gain and loss of genes in the ectomycorrhizal Boletales.</title>
        <authorList>
            <person name="Wu G."/>
            <person name="Miyauchi S."/>
            <person name="Morin E."/>
            <person name="Kuo A."/>
            <person name="Drula E."/>
            <person name="Varga T."/>
            <person name="Kohler A."/>
            <person name="Feng B."/>
            <person name="Cao Y."/>
            <person name="Lipzen A."/>
            <person name="Daum C."/>
            <person name="Hundley H."/>
            <person name="Pangilinan J."/>
            <person name="Johnson J."/>
            <person name="Barry K."/>
            <person name="LaButti K."/>
            <person name="Ng V."/>
            <person name="Ahrendt S."/>
            <person name="Min B."/>
            <person name="Choi I.G."/>
            <person name="Park H."/>
            <person name="Plett J.M."/>
            <person name="Magnuson J."/>
            <person name="Spatafora J.W."/>
            <person name="Nagy L.G."/>
            <person name="Henrissat B."/>
            <person name="Grigoriev I.V."/>
            <person name="Yang Z.L."/>
            <person name="Xu J."/>
            <person name="Martin F.M."/>
        </authorList>
    </citation>
    <scope>NUCLEOTIDE SEQUENCE</scope>
    <source>
        <strain evidence="1">KKN 215</strain>
    </source>
</reference>
<sequence length="177" mass="19656">MKPPYIPLAQFIVRQNLLRQNPLNTRQNSSRSSPFTSKEVDEHCIPIQPTWSVTDLLSSYPRPNISEDMLDRIHTLSALIPPTRTTPEHRQLTAELENLVKLVDAVKLVDKGVFGEEGGRVPDGRVWADDVGIDLSIDTRSSGHNPNMDGRSLLQHAARTANGLYVVEADKPKGSGR</sequence>
<dbReference type="Proteomes" id="UP000813824">
    <property type="component" value="Unassembled WGS sequence"/>
</dbReference>
<feature type="non-terminal residue" evidence="1">
    <location>
        <position position="1"/>
    </location>
</feature>
<dbReference type="AlphaFoldDB" id="A0A8K0UXL9"/>
<dbReference type="EMBL" id="JAEVFJ010000003">
    <property type="protein sequence ID" value="KAH8106318.1"/>
    <property type="molecule type" value="Genomic_DNA"/>
</dbReference>
<evidence type="ECO:0000313" key="1">
    <source>
        <dbReference type="EMBL" id="KAH8106318.1"/>
    </source>
</evidence>
<accession>A0A8K0UXL9</accession>
<keyword evidence="2" id="KW-1185">Reference proteome</keyword>
<name>A0A8K0UXL9_9AGAR</name>
<organism evidence="1 2">
    <name type="scientific">Cristinia sonorae</name>
    <dbReference type="NCBI Taxonomy" id="1940300"/>
    <lineage>
        <taxon>Eukaryota</taxon>
        <taxon>Fungi</taxon>
        <taxon>Dikarya</taxon>
        <taxon>Basidiomycota</taxon>
        <taxon>Agaricomycotina</taxon>
        <taxon>Agaricomycetes</taxon>
        <taxon>Agaricomycetidae</taxon>
        <taxon>Agaricales</taxon>
        <taxon>Pleurotineae</taxon>
        <taxon>Stephanosporaceae</taxon>
        <taxon>Cristinia</taxon>
    </lineage>
</organism>
<protein>
    <submittedName>
        <fullName evidence="1">Uncharacterized protein</fullName>
    </submittedName>
</protein>
<comment type="caution">
    <text evidence="1">The sequence shown here is derived from an EMBL/GenBank/DDBJ whole genome shotgun (WGS) entry which is preliminary data.</text>
</comment>